<keyword evidence="3" id="KW-1185">Reference proteome</keyword>
<evidence type="ECO:0000259" key="1">
    <source>
        <dbReference type="Pfam" id="PF04073"/>
    </source>
</evidence>
<dbReference type="SUPFAM" id="SSF55826">
    <property type="entry name" value="YbaK/ProRS associated domain"/>
    <property type="match status" value="1"/>
</dbReference>
<dbReference type="PANTHER" id="PTHR30411">
    <property type="entry name" value="CYTOPLASMIC PROTEIN"/>
    <property type="match status" value="1"/>
</dbReference>
<proteinExistence type="predicted"/>
<dbReference type="PANTHER" id="PTHR30411:SF1">
    <property type="entry name" value="CYTOPLASMIC PROTEIN"/>
    <property type="match status" value="1"/>
</dbReference>
<dbReference type="CDD" id="cd04333">
    <property type="entry name" value="ProX_deacylase"/>
    <property type="match status" value="1"/>
</dbReference>
<dbReference type="InterPro" id="IPR007214">
    <property type="entry name" value="YbaK/aa-tRNA-synth-assoc-dom"/>
</dbReference>
<dbReference type="Gene3D" id="3.90.960.10">
    <property type="entry name" value="YbaK/aminoacyl-tRNA synthetase-associated domain"/>
    <property type="match status" value="1"/>
</dbReference>
<evidence type="ECO:0000313" key="2">
    <source>
        <dbReference type="EMBL" id="MEU8133961.1"/>
    </source>
</evidence>
<reference evidence="2 3" key="1">
    <citation type="submission" date="2024-06" db="EMBL/GenBank/DDBJ databases">
        <title>The Natural Products Discovery Center: Release of the First 8490 Sequenced Strains for Exploring Actinobacteria Biosynthetic Diversity.</title>
        <authorList>
            <person name="Kalkreuter E."/>
            <person name="Kautsar S.A."/>
            <person name="Yang D."/>
            <person name="Bader C.D."/>
            <person name="Teijaro C.N."/>
            <person name="Fluegel L."/>
            <person name="Davis C.M."/>
            <person name="Simpson J.R."/>
            <person name="Lauterbach L."/>
            <person name="Steele A.D."/>
            <person name="Gui C."/>
            <person name="Meng S."/>
            <person name="Li G."/>
            <person name="Viehrig K."/>
            <person name="Ye F."/>
            <person name="Su P."/>
            <person name="Kiefer A.F."/>
            <person name="Nichols A."/>
            <person name="Cepeda A.J."/>
            <person name="Yan W."/>
            <person name="Fan B."/>
            <person name="Jiang Y."/>
            <person name="Adhikari A."/>
            <person name="Zheng C.-J."/>
            <person name="Schuster L."/>
            <person name="Cowan T.M."/>
            <person name="Smanski M.J."/>
            <person name="Chevrette M.G."/>
            <person name="De Carvalho L.P.S."/>
            <person name="Shen B."/>
        </authorList>
    </citation>
    <scope>NUCLEOTIDE SEQUENCE [LARGE SCALE GENOMIC DNA]</scope>
    <source>
        <strain evidence="2 3">NPDC048946</strain>
    </source>
</reference>
<protein>
    <submittedName>
        <fullName evidence="2">YbaK/EbsC family protein</fullName>
    </submittedName>
</protein>
<dbReference type="InterPro" id="IPR036754">
    <property type="entry name" value="YbaK/aa-tRNA-synt-asso_dom_sf"/>
</dbReference>
<evidence type="ECO:0000313" key="3">
    <source>
        <dbReference type="Proteomes" id="UP001551482"/>
    </source>
</evidence>
<dbReference type="Proteomes" id="UP001551482">
    <property type="component" value="Unassembled WGS sequence"/>
</dbReference>
<name>A0ABV3DDZ9_9ACTN</name>
<dbReference type="EMBL" id="JBEZFP010000020">
    <property type="protein sequence ID" value="MEU8133961.1"/>
    <property type="molecule type" value="Genomic_DNA"/>
</dbReference>
<dbReference type="Pfam" id="PF04073">
    <property type="entry name" value="tRNA_edit"/>
    <property type="match status" value="1"/>
</dbReference>
<gene>
    <name evidence="2" type="ORF">AB0C36_10660</name>
</gene>
<comment type="caution">
    <text evidence="2">The sequence shown here is derived from an EMBL/GenBank/DDBJ whole genome shotgun (WGS) entry which is preliminary data.</text>
</comment>
<accession>A0ABV3DDZ9</accession>
<sequence>MTNALDRVVADLARHGVTGAVRELPDDVPTAAAAAAHLGCDVGAIANSLIFDADGAPLLVLTSGAHRVDTKRVAALVGAAKVRRADADFVYAATGQRIGGVAPVGHPAPVRTVVDTWLGKHDQVWAAGGLAHTVFPTTMEELARITGGTVADVGD</sequence>
<feature type="domain" description="YbaK/aminoacyl-tRNA synthetase-associated" evidence="1">
    <location>
        <begin position="27"/>
        <end position="144"/>
    </location>
</feature>
<organism evidence="2 3">
    <name type="scientific">Streptodolium elevatio</name>
    <dbReference type="NCBI Taxonomy" id="3157996"/>
    <lineage>
        <taxon>Bacteria</taxon>
        <taxon>Bacillati</taxon>
        <taxon>Actinomycetota</taxon>
        <taxon>Actinomycetes</taxon>
        <taxon>Kitasatosporales</taxon>
        <taxon>Streptomycetaceae</taxon>
        <taxon>Streptodolium</taxon>
    </lineage>
</organism>
<dbReference type="RefSeq" id="WP_358352237.1">
    <property type="nucleotide sequence ID" value="NZ_JBEZFP010000020.1"/>
</dbReference>